<dbReference type="InterPro" id="IPR036380">
    <property type="entry name" value="Isochorismatase-like_sf"/>
</dbReference>
<sequence length="206" mass="20865">MTGPHGAAFSGRVGWGVSPALVVVDMVRAYTEPDGPFALPDPGPALAACVELVEAARAGARPVLWTQVRYAADLSDGGLFVRKVPALAAFADGADSDWGAIAAPLAPAAGDVVVTKQYASAFAGTSAAATLHARRVDTVVVCGVSTSGCVRATATDALTHGFAPQVVGAACADRTPALHSANLADLDAKYADVVEIAEAVERLRGR</sequence>
<dbReference type="Proteomes" id="UP001597182">
    <property type="component" value="Unassembled WGS sequence"/>
</dbReference>
<dbReference type="InterPro" id="IPR000868">
    <property type="entry name" value="Isochorismatase-like_dom"/>
</dbReference>
<keyword evidence="4" id="KW-1185">Reference proteome</keyword>
<dbReference type="SUPFAM" id="SSF52499">
    <property type="entry name" value="Isochorismatase-like hydrolases"/>
    <property type="match status" value="1"/>
</dbReference>
<dbReference type="PANTHER" id="PTHR43540:SF1">
    <property type="entry name" value="ISOCHORISMATASE HYDROLASE"/>
    <property type="match status" value="1"/>
</dbReference>
<comment type="caution">
    <text evidence="3">The sequence shown here is derived from an EMBL/GenBank/DDBJ whole genome shotgun (WGS) entry which is preliminary data.</text>
</comment>
<dbReference type="InterPro" id="IPR050272">
    <property type="entry name" value="Isochorismatase-like_hydrls"/>
</dbReference>
<evidence type="ECO:0000313" key="3">
    <source>
        <dbReference type="EMBL" id="MFD1232126.1"/>
    </source>
</evidence>
<dbReference type="RefSeq" id="WP_346092723.1">
    <property type="nucleotide sequence ID" value="NZ_BAABKS010000059.1"/>
</dbReference>
<feature type="domain" description="Isochorismatase-like" evidence="2">
    <location>
        <begin position="20"/>
        <end position="197"/>
    </location>
</feature>
<accession>A0ABW3V9X8</accession>
<dbReference type="PANTHER" id="PTHR43540">
    <property type="entry name" value="PEROXYUREIDOACRYLATE/UREIDOACRYLATE AMIDOHYDROLASE-RELATED"/>
    <property type="match status" value="1"/>
</dbReference>
<dbReference type="Pfam" id="PF00857">
    <property type="entry name" value="Isochorismatase"/>
    <property type="match status" value="1"/>
</dbReference>
<evidence type="ECO:0000313" key="4">
    <source>
        <dbReference type="Proteomes" id="UP001597182"/>
    </source>
</evidence>
<reference evidence="4" key="1">
    <citation type="journal article" date="2019" name="Int. J. Syst. Evol. Microbiol.">
        <title>The Global Catalogue of Microorganisms (GCM) 10K type strain sequencing project: providing services to taxonomists for standard genome sequencing and annotation.</title>
        <authorList>
            <consortium name="The Broad Institute Genomics Platform"/>
            <consortium name="The Broad Institute Genome Sequencing Center for Infectious Disease"/>
            <person name="Wu L."/>
            <person name="Ma J."/>
        </authorList>
    </citation>
    <scope>NUCLEOTIDE SEQUENCE [LARGE SCALE GENOMIC DNA]</scope>
    <source>
        <strain evidence="4">CCUG 49018</strain>
    </source>
</reference>
<gene>
    <name evidence="3" type="ORF">ACFQ34_02415</name>
</gene>
<proteinExistence type="predicted"/>
<keyword evidence="1" id="KW-0378">Hydrolase</keyword>
<protein>
    <submittedName>
        <fullName evidence="3">Isochorismatase family protein</fullName>
    </submittedName>
</protein>
<evidence type="ECO:0000256" key="1">
    <source>
        <dbReference type="ARBA" id="ARBA00022801"/>
    </source>
</evidence>
<dbReference type="EMBL" id="JBHTMB010000015">
    <property type="protein sequence ID" value="MFD1232126.1"/>
    <property type="molecule type" value="Genomic_DNA"/>
</dbReference>
<evidence type="ECO:0000259" key="2">
    <source>
        <dbReference type="Pfam" id="PF00857"/>
    </source>
</evidence>
<name>A0ABW3V9X8_9PSEU</name>
<organism evidence="3 4">
    <name type="scientific">Pseudonocardia benzenivorans</name>
    <dbReference type="NCBI Taxonomy" id="228005"/>
    <lineage>
        <taxon>Bacteria</taxon>
        <taxon>Bacillati</taxon>
        <taxon>Actinomycetota</taxon>
        <taxon>Actinomycetes</taxon>
        <taxon>Pseudonocardiales</taxon>
        <taxon>Pseudonocardiaceae</taxon>
        <taxon>Pseudonocardia</taxon>
    </lineage>
</organism>
<dbReference type="Gene3D" id="3.40.50.850">
    <property type="entry name" value="Isochorismatase-like"/>
    <property type="match status" value="1"/>
</dbReference>